<dbReference type="PANTHER" id="PTHR43775:SF37">
    <property type="entry name" value="SI:DKEY-61P9.11"/>
    <property type="match status" value="1"/>
</dbReference>
<evidence type="ECO:0000256" key="1">
    <source>
        <dbReference type="ARBA" id="ARBA00004496"/>
    </source>
</evidence>
<dbReference type="SMART" id="SM01294">
    <property type="entry name" value="PKS_PP_betabranch"/>
    <property type="match status" value="2"/>
</dbReference>
<dbReference type="EMBL" id="JAPDNS010000001">
    <property type="protein sequence ID" value="MCW3484398.1"/>
    <property type="molecule type" value="Genomic_DNA"/>
</dbReference>
<dbReference type="PROSITE" id="PS50075">
    <property type="entry name" value="CARRIER"/>
    <property type="match status" value="3"/>
</dbReference>
<dbReference type="InterPro" id="IPR049900">
    <property type="entry name" value="PKS_mFAS_DH"/>
</dbReference>
<dbReference type="Gene3D" id="3.40.50.150">
    <property type="entry name" value="Vaccinia Virus protein VP39"/>
    <property type="match status" value="3"/>
</dbReference>
<sequence>MKFIKQKREIITVDAISLLTPAAPGNTTYEHKGQAELNFEQVCCKAILQVLLDLGLETRQEKGQTLSEIRKRLEITEKYDRLFAELIRSLENIGYVTTTASGQLLIAADVKAELAGFQLTAALQQLLEERLDDQPLITLLTVCLTAFKAILTDKIAATDVIFPEGNLDYVTGIYKGNYQVDYFNTLLADIIRNSIAGVIQHLKKGEKIRILEIGAGTGGSSEVIFKQLKPYSEYIEYVYTDLSKSFLFYAENTYKELAPYLKTAVFNIERSPYAQGFEWGTFDMVIGANVVHATRNISASLRNVKGLLKKEGLLILNEIAGTVLFNTLTFGLLDGWWLYDDPELRLEGSPGLSGASWQVALTETGYGQIQFFPDDRSLSQQIVLAKSDGIIVVAEEAEKTGIPEVNTPKVPVAAVKDTEDVLLANAEKYLKGVFARVLKFEESRIDVQARFDVLGIDSILIGTLSKTLSKEFGAIPPTVFFEYGTISELTTYFTAHHPAYFAPKEKATPVVKAIPEAPAAAKSAAPKLTAPKVQPAATKTTNVTEDIAIIGLSGRYPGADNVAAFWENLKTGTDSITDIPEDRWDIQRYYDERKGTAGRISTKYGGFINGVAAFDPLFFNISPIEAEWIDPQDRLFLQTAWEAIEDAGYDVGRLSQKHTGKDAVRTGVYVGVMYGEYQLVAAEAGTATAPKAVSVSASSIANRVSYFCDFNGPSMAVDTMCSSSMTAIHLACRDLWSGETDVAIAGGVNVSIHPNKYLVLSQATFLSGKGRCESFGSEGDGFIPGEGVGAVVLKKLSQAVAAGDHIYGVIKGTAVNHGGKTNGYTVPNPRAQAAVIQAAMQRAGVKAEDISYIEAHGTGTSLGDPIEIAGLVRAFATTQQQYCSIGSVKSNIGHCESAAGISGLTKVLLQLQHRQLVPSLHSATLNTQIDFVNSPFKVQQTLTPWTTTDNKPRIAGISGFGAGGSNAHIIIGEYQPLSKPVYVATTPALILLSAKNADRLQLQVRNLLQYLHTNADSQLADIAYTLQVGRVAMDERVVFIVEDKATLITQLTAWLAGHATDAITGNVRKDKQGFLLEGEAGRAYIESAVKNKEVAALAQLWTKGVQIDWSLLYTNGTPHKISLPTYPFAQDRYWIAGKKAEENSLQQSAITVTADEKNTIALPRVTAASPTVLYVPVWNRLNTVATVPLSKGGKHLIITGKGTTEVSALIAQALEAAGNTVIIAAAITDIPAGITGVYLLQGLLPDEGTSLEATQAEREGAVFGIIKKLYAAGYQDQRISMTVITANTQQVLPTDVVTVPGSGIVGLIGSLAKEQPLWNIRMIDIAAGETGTAAIANWLSAPYDKEGTVTGYRNGSFYRRSLCPITLPQVAGSRFRQRGTYVILGGAGGIGKVTTAYLVEQYQAQVIWLGRRPQDAAISQALDEIGRLGVRPLYIPCDASKDADMAHAYQVIKSAGYSINGLFHAAIVLNDKLLKNMSETDFSISFSPKSLASHRLIATFKPEPLDFICFYSSAQSHFNNAGQANYAAGCTYKDSYALSIQQQQIAPVYIINWGYWGEVGIVAADGYRQQMAANGVESITPAAGMQLLETTLAGSLQQVVAMKLAPQTVAAIPFIDARKTWWQTDQVSLLRPQQPTPVSYVYEEEAVQLFNDICNKGVLQVLLQLGLTVKQGTDASLSTLRQALGILEKYDRLFAELIRVLLAEGYIYDESGRLLVADPVKATLQNFDPQTALQQLSGEGSTYQSLIQLLSVCLQAFGAILTGEKRATDIIFPEGSLHLVTGIYQGNYQSDYFNTLLADIVYKSVAAAVSTLKPGEKIRILEVGAGTGGTSAFVFNKLLPYQQQLSYVYTDLSKSFLLHAATNYKGIAPYLETAVFNIEQPADAQGFAPGTFDMVIGANVVHATKDIATSLHNIKSLLKKEGLLLLNEIARTDLFNTLTFGLLDGWWLYEDPAIRLTGSPGLSATSWQQVLAETGFPVTAIYPEVAHLSQQIILTSSNGLMQLAGAPAPHTKAPVRAATPTKVPVRPVDNEWLMTALINIAADTIKLSGAAFDVDEQFSDYGFDSILGTALIKNINESLQITLKTTDIYSYPDIRRLAAYIHETFSEVLAPITTTPDTVVVPEVATLTMAPPAAAVVDKVIPAPVSSPVNNDIAIVGMSGQFGAAGNLEAYWDALKTGKSLIEAVPEERGAIDRIDNQNGSQNNYKGGFLRDIDKFDPLFFRISGSEAAVMDPQQRLFLEQCWSAIEMAAIHPQQLRAGKCAVYVGATPSDYIRTIDNKEAAMMWGNSNAILAARISYYLDLKGPAISIDTACSSSLVAIDLGCTSLQRGDTDVVIAGGVSVMTTSDFYTIAGRAGMLSPDGKCYTFDKRANGFVPGEGVGVVILKRLADAERDGDHIYGVIKGSLTNQDGASNGITAPSVVAQMNLEKEAYAKFNINPETISYVETHGTGTSLGDPIEFDALTASFSYYTKQKQFCGLGSVKTNIGHTLMAAGVAGVIKVLLSFKHQQLPPTLNYEECNPLIDLANSPFKIQDKLEDWTTTGTAPRRAAISSFGFSGTNAHLIIEEYQPALRQPYVGTAPAIVVLSAKSTDRLKAQVLNLKNFLEVHPDTNVYDVAYTLQVGREAMEERLAFIAASKDALQAKLSDYLAGKPGDWVTGNTRKDKPEFLGKSGAGQAYIQYAIINKESASLAQLWVKGITPDWTLLYPAHAPRRINLPVYPFARERYWMPATTPVVPTPGQAPVVQPVIKKDVTSPVAATTTAANMHTHLFGYNWQDTAGETTSAPNTAADQLVLLAGAPASLADKLKDHLGVEVIAIPGEDATQYFMAVLEKVKEKLSTKATTHIILVYSNADYLDHAFVSGLLKTATLENNKVTGKIVGIDHLSLHNIGDVIRILEAEQYTTETDIRYVNGKRQTKQPASLPDQTNSGAALSVKQGGVYLITGGAGGLGKIFATYISRTPGTKVVLTGRSELTASHQAFLATLPDASYHRCDSSNKQEVAKLIATIKQQYQRLDGVIHSAGVIRDSFIAHKSAEEIRSVLAPKIAGTKNIDECTKDEALDFMVFFSSASALFGNVGQADYAAANTYLDNYAAYRHEEQVKGKRQGITCSINWPLWKDGGMQIDAASIQYLEKQWGMLPLPVPEGIEAFEALLQRNVVQGIVVYGKDERITAAFNSAATATTATIESAALPAADQATLTATAIHLLQTLLSDELKLPADKLDPATPFDAFGIDSVLITRITNRLDEWFDNVPRTLFFEYQSLGELAGYFVTAHTSRLQTLSTTAPAATTTAVAADPVILPESAPIPLAATPIPATAATAPHMSEDIAIVGLSGRYPGAKNIPAFWHNLQAGHDSISEIPADRWELTGFYHEEKGLEGHSYSKWGGFIADVDKFDPLFFNISPREAEMMEPQERLFLQTVWETIEDAGYTKTGVQEGGPNAAGLRTGVYVGVTYEEYQLLGIEAKYKGQHIIPGSSPASIANRVSYFFNFSGPSMAVDTMCSSSLTAIHLACESIHNGHCDQAIAGGVNVSIHPNKYLMLSQGGFVSSAGRCESFGAGGDGYVPGEGVGAVLLKRLSQAEADGDHIYGVIKGSAINHGGKTNGYTVPNPKSQAAVIQAAMQRAGVQAEDISYVEAHGTGTSLGDPIEIAGLVKAFATTQQQYCSIGSVKSNIGHCESAAGISGLTKVLLQLKHRQLVPSLHSATLNAHIDFANSPFRVQQTLTPWTTTGNKPRIAGISGFGAGGSNAHLIVAEYQPLSKPVYTAVTPALIVLSASNADRLKEQVRNLEAFLQTDTNSLLADIAYTLQVGRVAMDERIAFVAQDKATLKTRLAAWLAGNTADSISGNVRKEQSGFSLEGAAGRAYIESAVQNKEVAALAQLWVKGVAVDWQLLYSNGTPDKISLPPYPFAQERYWITGGTQSILVPENSQLHPLLHSNESDLYELKYTSTYTGKEAFLADHQVQEEKILPGVAYLELAREAGRRSTHQPVTQLKDITWLTPVQVNGTAKKVHISLAPEGAAINYEVFSENTTGKQIHSQGQLSTAPQALPVTLDLADIRQRVSKVKSGEDCYALFKASGLNYGASFRGITTLYYNEKEALSRITLPKEKEYVLSPGVLDSALQTCIGLNFTKEDQQGISLPFSVGEVNVYEELPASVWCYVRNSRKASGEEWSNNYDIDLMNEEGTVLLNFKNFTVLPLNGALLSPQAARSTPSGNALYTPVWTRQHTTTALPFHAAGKHIIVTGPVAPALSTAIAAALQTAGAETSTVATLTTVPADITALYLLQGLSAKGEEEVWDNGAGERELLVFNTIKALLNAGYQDKRLSITILTVNTQKVLPTDHVTAAGSGIIGLIGTLAKEQPLWSVRMIDITAVTVAEEVTNLLQAPYDKEGAVIGYRNGHFYQRSLCPVVLPSDKAGKFRQNGTYVILGGAGGIGKVTTAYLIAQYQAQVIWLGRRPLDATISQSLDELGKAGVRPMYMQCDASNIADVARAYQEIKRSCPVIHGVFHSAIVLHDRLLKNMSEADFLQSFLPKSLGSHHLADVFKAEPLDFICFYSSAQSHFNNAGQGNYSAGCTYKDSYAWSLQQQLTIPVYIINWGYWGEVGIVAADSYRQQMELMGVESIQPATGMQLLETILANEQEQVVAMKLTARTAAAIKSVHTDKEIIPVPVVSSLHLQKTVPVFYENNAAEEKAFKEIGSKGVLQVLLQLGLLDKQETDQSITARRQTLGILEKYERLLAELIRSLMEDGYLTTVAGRLVITADNKAALDRFELTSLLHRLKNESKEHAPLIALLEACLADFGDILTGTKRATDVIFPNGSLHLVSGVYKGNYQSDCFNTALAAMVRELIAAGISHLKPGEKIRILEVGAGTGGTSEVIFKQLIPYATQVEYVYTDLSKSFLLHAETAYKGIAPYLETAIFNIEQPAAPQGLPLGAFDVVIGANVVHATKDIAVSLQHIKSVLKKGGVLLLNEMARTDLFNTLTFGLLDGWWLYEDAAIRLEGSPGLSAGGWQQVLTETGFTQIQCYPEAQNLALQLIVAQSDGNITTTRHIAEKQVPDAKIGAIAPQENKNDLHARVVTFLKGVFSTVLKLEEGRIDTEVPFESMGVDSIMIGTLSKNLSKEFGLIPATIFFEYRSIDELAAYLLTQFADELTARLGGSTPVKAEAPLRRERFLQDDPRTTTTPVAATVLPVAAPLPASTTEIAIVGIDGLFPAADNAAALWTQVITHKRISFAGNGKNDNRYSVHTAAVAPYALEFTGTDGPVNRQYQLVFGVLGRLLKQAGITKEELSGSRTGVFLAIAQEYTLGSEKSTYSSDSIATMIPARIAYELNLTGPAEVINAACVSTYIALHKAVQSIQLGECDQAIVGGINVLAEDTANYEGVTDMQKLLSSDGTMKSFDDAADGMVRSEGIGMMIVRKLELAKLAGNEIHALVKGTGFAHGGKNMSWDGPNFKGIKDVARKSLERAGINPATIDYVELHGIANRVADAVELGAVNAAFREESDDKQKKWRISCIKPTIGHSELASGMASLIKVIKAFEHRIIPGIPGLGVINAELSPGHSMLLEATASVWETGSHPRRAALNSYAVGGVSAHVILEDYNTDRKAPEKVPQVAVSIEVAPIAVTAPEVIPAAAPVAVIPADIVAAPVEEWVPLRENKRTRTTAEFKKLLSGLTMEIFRKEVNQLDRSQSLFDGGLDSASMIRFIVGIKRTLGLSITTGQLVEAETLGAFFDLLQQAWLSEEDETPLSEPRPATTANGHYRETVVTRYAPQEVEEKKRPGLWQRIFQGRKN</sequence>
<keyword evidence="15" id="KW-1185">Reference proteome</keyword>
<dbReference type="Pfam" id="PF14765">
    <property type="entry name" value="PS-DH"/>
    <property type="match status" value="1"/>
</dbReference>
<dbReference type="InterPro" id="IPR014031">
    <property type="entry name" value="Ketoacyl_synth_C"/>
</dbReference>
<dbReference type="SUPFAM" id="SSF53901">
    <property type="entry name" value="Thiolase-like"/>
    <property type="match status" value="4"/>
</dbReference>
<dbReference type="InterPro" id="IPR016039">
    <property type="entry name" value="Thiolase-like"/>
</dbReference>
<dbReference type="InterPro" id="IPR020841">
    <property type="entry name" value="PKS_Beta-ketoAc_synthase_dom"/>
</dbReference>
<reference evidence="14 15" key="1">
    <citation type="submission" date="2022-10" db="EMBL/GenBank/DDBJ databases">
        <title>Chitinophaga nivalis PC15 sp. nov., isolated from Pyeongchang county, South Korea.</title>
        <authorList>
            <person name="Trinh H.N."/>
        </authorList>
    </citation>
    <scope>NUCLEOTIDE SEQUENCE [LARGE SCALE GENOMIC DNA]</scope>
    <source>
        <strain evidence="14 15">PC14</strain>
    </source>
</reference>
<evidence type="ECO:0000259" key="11">
    <source>
        <dbReference type="PROSITE" id="PS50075"/>
    </source>
</evidence>
<proteinExistence type="predicted"/>
<dbReference type="InterPro" id="IPR013968">
    <property type="entry name" value="PKS_KR"/>
</dbReference>
<dbReference type="Gene3D" id="3.10.129.110">
    <property type="entry name" value="Polyketide synthase dehydratase"/>
    <property type="match status" value="1"/>
</dbReference>
<evidence type="ECO:0000313" key="15">
    <source>
        <dbReference type="Proteomes" id="UP001207742"/>
    </source>
</evidence>
<dbReference type="SMART" id="SM00822">
    <property type="entry name" value="PKS_KR"/>
    <property type="match status" value="3"/>
</dbReference>
<evidence type="ECO:0000313" key="14">
    <source>
        <dbReference type="EMBL" id="MCW3484398.1"/>
    </source>
</evidence>
<dbReference type="CDD" id="cd00833">
    <property type="entry name" value="PKS"/>
    <property type="match status" value="4"/>
</dbReference>
<dbReference type="InterPro" id="IPR018201">
    <property type="entry name" value="Ketoacyl_synth_AS"/>
</dbReference>
<dbReference type="Gene3D" id="3.40.47.10">
    <property type="match status" value="4"/>
</dbReference>
<feature type="active site" description="Proton acceptor; for dehydratase activity" evidence="9">
    <location>
        <position position="3960"/>
    </location>
</feature>
<dbReference type="InterPro" id="IPR014030">
    <property type="entry name" value="Ketoacyl_synth_N"/>
</dbReference>
<evidence type="ECO:0000256" key="5">
    <source>
        <dbReference type="ARBA" id="ARBA00022553"/>
    </source>
</evidence>
<dbReference type="InterPro" id="IPR042104">
    <property type="entry name" value="PKS_dehydratase_sf"/>
</dbReference>
<keyword evidence="3" id="KW-0596">Phosphopantetheine</keyword>
<dbReference type="InterPro" id="IPR020807">
    <property type="entry name" value="PKS_DH"/>
</dbReference>
<dbReference type="InterPro" id="IPR054514">
    <property type="entry name" value="RhiE-like_linker"/>
</dbReference>
<feature type="region of interest" description="C-terminal hotdog fold" evidence="9">
    <location>
        <begin position="4062"/>
        <end position="4204"/>
    </location>
</feature>
<dbReference type="PROSITE" id="PS00606">
    <property type="entry name" value="KS3_1"/>
    <property type="match status" value="1"/>
</dbReference>
<keyword evidence="5" id="KW-0597">Phosphoprotein</keyword>
<dbReference type="InterPro" id="IPR006162">
    <property type="entry name" value="Ppantetheine_attach_site"/>
</dbReference>
<gene>
    <name evidence="14" type="ORF">OL497_10865</name>
</gene>
<dbReference type="Gene3D" id="1.10.1240.100">
    <property type="match status" value="3"/>
</dbReference>
<evidence type="ECO:0000256" key="3">
    <source>
        <dbReference type="ARBA" id="ARBA00022450"/>
    </source>
</evidence>
<evidence type="ECO:0000256" key="10">
    <source>
        <dbReference type="SAM" id="MobiDB-lite"/>
    </source>
</evidence>
<evidence type="ECO:0000256" key="4">
    <source>
        <dbReference type="ARBA" id="ARBA00022490"/>
    </source>
</evidence>
<evidence type="ECO:0000259" key="12">
    <source>
        <dbReference type="PROSITE" id="PS52004"/>
    </source>
</evidence>
<dbReference type="CDD" id="cd08953">
    <property type="entry name" value="KR_2_SDR_x"/>
    <property type="match status" value="3"/>
</dbReference>
<evidence type="ECO:0000259" key="13">
    <source>
        <dbReference type="PROSITE" id="PS52019"/>
    </source>
</evidence>
<comment type="caution">
    <text evidence="14">The sequence shown here is derived from an EMBL/GenBank/DDBJ whole genome shotgun (WGS) entry which is preliminary data.</text>
</comment>
<feature type="active site" description="Proton donor; for dehydratase activity" evidence="9">
    <location>
        <position position="4118"/>
    </location>
</feature>
<comment type="pathway">
    <text evidence="2">Antibiotic biosynthesis.</text>
</comment>
<dbReference type="InterPro" id="IPR013217">
    <property type="entry name" value="Methyltransf_12"/>
</dbReference>
<feature type="domain" description="Carrier" evidence="11">
    <location>
        <begin position="5660"/>
        <end position="5737"/>
    </location>
</feature>
<feature type="domain" description="PKS/mFAS DH" evidence="13">
    <location>
        <begin position="3931"/>
        <end position="4204"/>
    </location>
</feature>
<accession>A0ABT3IKB0</accession>
<dbReference type="InterPro" id="IPR049552">
    <property type="entry name" value="PKS_DH_N"/>
</dbReference>
<dbReference type="Gene3D" id="3.40.50.720">
    <property type="entry name" value="NAD(P)-binding Rossmann-like Domain"/>
    <property type="match status" value="3"/>
</dbReference>
<dbReference type="CDD" id="cd02440">
    <property type="entry name" value="AdoMet_MTases"/>
    <property type="match status" value="2"/>
</dbReference>
<dbReference type="SUPFAM" id="SSF51735">
    <property type="entry name" value="NAD(P)-binding Rossmann-fold domains"/>
    <property type="match status" value="5"/>
</dbReference>
<dbReference type="Pfam" id="PF08659">
    <property type="entry name" value="KR"/>
    <property type="match status" value="3"/>
</dbReference>
<keyword evidence="7" id="KW-0677">Repeat</keyword>
<dbReference type="PANTHER" id="PTHR43775">
    <property type="entry name" value="FATTY ACID SYNTHASE"/>
    <property type="match status" value="1"/>
</dbReference>
<dbReference type="SMART" id="SM00823">
    <property type="entry name" value="PKS_PP"/>
    <property type="match status" value="5"/>
</dbReference>
<feature type="domain" description="Ketosynthase family 3 (KS3)" evidence="12">
    <location>
        <begin position="544"/>
        <end position="973"/>
    </location>
</feature>
<dbReference type="PROSITE" id="PS52004">
    <property type="entry name" value="KS3_2"/>
    <property type="match status" value="4"/>
</dbReference>
<feature type="domain" description="Ketosynthase family 3 (KS3)" evidence="12">
    <location>
        <begin position="5200"/>
        <end position="5598"/>
    </location>
</feature>
<evidence type="ECO:0000256" key="6">
    <source>
        <dbReference type="ARBA" id="ARBA00022679"/>
    </source>
</evidence>
<evidence type="ECO:0000256" key="7">
    <source>
        <dbReference type="ARBA" id="ARBA00022737"/>
    </source>
</evidence>
<dbReference type="SUPFAM" id="SSF53335">
    <property type="entry name" value="S-adenosyl-L-methionine-dependent methyltransferases"/>
    <property type="match status" value="3"/>
</dbReference>
<comment type="subcellular location">
    <subcellularLocation>
        <location evidence="1">Cytoplasm</location>
    </subcellularLocation>
</comment>
<dbReference type="RefSeq" id="WP_264729986.1">
    <property type="nucleotide sequence ID" value="NZ_JAPDNR010000001.1"/>
</dbReference>
<dbReference type="PROSITE" id="PS52019">
    <property type="entry name" value="PKS_MFAS_DH"/>
    <property type="match status" value="1"/>
</dbReference>
<dbReference type="SMART" id="SM00826">
    <property type="entry name" value="PKS_DH"/>
    <property type="match status" value="1"/>
</dbReference>
<dbReference type="Pfam" id="PF08242">
    <property type="entry name" value="Methyltransf_12"/>
    <property type="match status" value="3"/>
</dbReference>
<keyword evidence="8" id="KW-0511">Multifunctional enzyme</keyword>
<dbReference type="Pfam" id="PF00109">
    <property type="entry name" value="ketoacyl-synt"/>
    <property type="match status" value="4"/>
</dbReference>
<dbReference type="Pfam" id="PF02801">
    <property type="entry name" value="Ketoacyl-synt_C"/>
    <property type="match status" value="4"/>
</dbReference>
<protein>
    <submittedName>
        <fullName evidence="14">SDR family NAD(P)-dependent oxidoreductase</fullName>
    </submittedName>
</protein>
<dbReference type="InterPro" id="IPR036291">
    <property type="entry name" value="NAD(P)-bd_dom_sf"/>
</dbReference>
<dbReference type="InterPro" id="IPR029063">
    <property type="entry name" value="SAM-dependent_MTases_sf"/>
</dbReference>
<evidence type="ECO:0000256" key="2">
    <source>
        <dbReference type="ARBA" id="ARBA00004792"/>
    </source>
</evidence>
<evidence type="ECO:0000256" key="9">
    <source>
        <dbReference type="PROSITE-ProRule" id="PRU01363"/>
    </source>
</evidence>
<dbReference type="InterPro" id="IPR050091">
    <property type="entry name" value="PKS_NRPS_Biosynth_Enz"/>
</dbReference>
<dbReference type="Pfam" id="PF22336">
    <property type="entry name" value="RhiE-like_linker"/>
    <property type="match status" value="3"/>
</dbReference>
<feature type="region of interest" description="N-terminal hotdog fold" evidence="9">
    <location>
        <begin position="3931"/>
        <end position="4048"/>
    </location>
</feature>
<organism evidence="14 15">
    <name type="scientific">Chitinophaga nivalis</name>
    <dbReference type="NCBI Taxonomy" id="2991709"/>
    <lineage>
        <taxon>Bacteria</taxon>
        <taxon>Pseudomonadati</taxon>
        <taxon>Bacteroidota</taxon>
        <taxon>Chitinophagia</taxon>
        <taxon>Chitinophagales</taxon>
        <taxon>Chitinophagaceae</taxon>
        <taxon>Chitinophaga</taxon>
    </lineage>
</organism>
<dbReference type="Pfam" id="PF00550">
    <property type="entry name" value="PP-binding"/>
    <property type="match status" value="5"/>
</dbReference>
<feature type="domain" description="Carrier" evidence="11">
    <location>
        <begin position="3198"/>
        <end position="3274"/>
    </location>
</feature>
<dbReference type="InterPro" id="IPR036736">
    <property type="entry name" value="ACP-like_sf"/>
</dbReference>
<dbReference type="Proteomes" id="UP001207742">
    <property type="component" value="Unassembled WGS sequence"/>
</dbReference>
<dbReference type="SUPFAM" id="SSF47336">
    <property type="entry name" value="ACP-like"/>
    <property type="match status" value="5"/>
</dbReference>
<feature type="domain" description="Ketosynthase family 3 (KS3)" evidence="12">
    <location>
        <begin position="2150"/>
        <end position="2567"/>
    </location>
</feature>
<feature type="region of interest" description="Disordered" evidence="10">
    <location>
        <begin position="5741"/>
        <end position="5761"/>
    </location>
</feature>
<dbReference type="InterPro" id="IPR020806">
    <property type="entry name" value="PKS_PP-bd"/>
</dbReference>
<feature type="domain" description="Carrier" evidence="11">
    <location>
        <begin position="2028"/>
        <end position="2105"/>
    </location>
</feature>
<dbReference type="Pfam" id="PF21089">
    <property type="entry name" value="PKS_DH_N"/>
    <property type="match status" value="1"/>
</dbReference>
<name>A0ABT3IKB0_9BACT</name>
<feature type="domain" description="Ketosynthase family 3 (KS3)" evidence="12">
    <location>
        <begin position="3324"/>
        <end position="3753"/>
    </location>
</feature>
<keyword evidence="6" id="KW-0808">Transferase</keyword>
<dbReference type="InterPro" id="IPR009081">
    <property type="entry name" value="PP-bd_ACP"/>
</dbReference>
<keyword evidence="4" id="KW-0963">Cytoplasm</keyword>
<evidence type="ECO:0000256" key="8">
    <source>
        <dbReference type="ARBA" id="ARBA00023268"/>
    </source>
</evidence>
<dbReference type="PROSITE" id="PS00012">
    <property type="entry name" value="PHOSPHOPANTETHEINE"/>
    <property type="match status" value="2"/>
</dbReference>
<dbReference type="InterPro" id="IPR049551">
    <property type="entry name" value="PKS_DH_C"/>
</dbReference>
<dbReference type="InterPro" id="IPR057326">
    <property type="entry name" value="KR_dom"/>
</dbReference>
<dbReference type="Gene3D" id="1.10.1200.10">
    <property type="entry name" value="ACP-like"/>
    <property type="match status" value="5"/>
</dbReference>
<dbReference type="SMART" id="SM00825">
    <property type="entry name" value="PKS_KS"/>
    <property type="match status" value="4"/>
</dbReference>